<proteinExistence type="predicted"/>
<protein>
    <recommendedName>
        <fullName evidence="1">Tr-type G domain-containing protein</fullName>
    </recommendedName>
</protein>
<dbReference type="PANTHER" id="PTHR43721">
    <property type="entry name" value="ELONGATION FACTOR TU-RELATED"/>
    <property type="match status" value="1"/>
</dbReference>
<feature type="non-terminal residue" evidence="2">
    <location>
        <position position="1"/>
    </location>
</feature>
<reference evidence="2 3" key="1">
    <citation type="journal article" date="2019" name="Sci. Rep.">
        <title>A high-quality genome of Eragrostis curvula grass provides insights into Poaceae evolution and supports new strategies to enhance forage quality.</title>
        <authorList>
            <person name="Carballo J."/>
            <person name="Santos B.A.C.M."/>
            <person name="Zappacosta D."/>
            <person name="Garbus I."/>
            <person name="Selva J.P."/>
            <person name="Gallo C.A."/>
            <person name="Diaz A."/>
            <person name="Albertini E."/>
            <person name="Caccamo M."/>
            <person name="Echenique V."/>
        </authorList>
    </citation>
    <scope>NUCLEOTIDE SEQUENCE [LARGE SCALE GENOMIC DNA]</scope>
    <source>
        <strain evidence="3">cv. Victoria</strain>
        <tissue evidence="2">Leaf</tissue>
    </source>
</reference>
<comment type="caution">
    <text evidence="2">The sequence shown here is derived from an EMBL/GenBank/DDBJ whole genome shotgun (WGS) entry which is preliminary data.</text>
</comment>
<evidence type="ECO:0000259" key="1">
    <source>
        <dbReference type="Pfam" id="PF00009"/>
    </source>
</evidence>
<gene>
    <name evidence="2" type="ORF">EJB05_35367</name>
</gene>
<dbReference type="Gene3D" id="3.40.50.300">
    <property type="entry name" value="P-loop containing nucleotide triphosphate hydrolases"/>
    <property type="match status" value="1"/>
</dbReference>
<name>A0A5J9U6F2_9POAL</name>
<dbReference type="GO" id="GO:0003924">
    <property type="term" value="F:GTPase activity"/>
    <property type="evidence" value="ECO:0007669"/>
    <property type="project" value="InterPro"/>
</dbReference>
<dbReference type="EMBL" id="RWGY01000029">
    <property type="protein sequence ID" value="TVU19229.1"/>
    <property type="molecule type" value="Genomic_DNA"/>
</dbReference>
<evidence type="ECO:0000313" key="2">
    <source>
        <dbReference type="EMBL" id="TVU19229.1"/>
    </source>
</evidence>
<dbReference type="GO" id="GO:0070125">
    <property type="term" value="P:mitochondrial translational elongation"/>
    <property type="evidence" value="ECO:0007669"/>
    <property type="project" value="TreeGrafter"/>
</dbReference>
<dbReference type="InterPro" id="IPR000795">
    <property type="entry name" value="T_Tr_GTP-bd_dom"/>
</dbReference>
<dbReference type="PANTHER" id="PTHR43721:SF22">
    <property type="entry name" value="ELONGATION FACTOR TU, MITOCHONDRIAL"/>
    <property type="match status" value="1"/>
</dbReference>
<dbReference type="SUPFAM" id="SSF52540">
    <property type="entry name" value="P-loop containing nucleoside triphosphate hydrolases"/>
    <property type="match status" value="1"/>
</dbReference>
<evidence type="ECO:0000313" key="3">
    <source>
        <dbReference type="Proteomes" id="UP000324897"/>
    </source>
</evidence>
<dbReference type="Proteomes" id="UP000324897">
    <property type="component" value="Chromosome 7"/>
</dbReference>
<dbReference type="InterPro" id="IPR027417">
    <property type="entry name" value="P-loop_NTPase"/>
</dbReference>
<accession>A0A5J9U6F2</accession>
<dbReference type="AlphaFoldDB" id="A0A5J9U6F2"/>
<feature type="domain" description="Tr-type G" evidence="1">
    <location>
        <begin position="17"/>
        <end position="50"/>
    </location>
</feature>
<sequence length="140" mass="15747">MGGTLWAKSMATFTCTKPHVNVGTIGHVGHGKTTLTAAITKVLGEAGMAKVQRIRVRITFVRRRSINGSLSHGLFFRRDEAIDGLLQPFWVIKFQGLFRFVAAVPDGILWLGHFMYHRLSYRSDSEGWIMHPLALAARRR</sequence>
<dbReference type="OrthoDB" id="1927402at2759"/>
<dbReference type="InterPro" id="IPR050055">
    <property type="entry name" value="EF-Tu_GTPase"/>
</dbReference>
<keyword evidence="3" id="KW-1185">Reference proteome</keyword>
<dbReference type="Pfam" id="PF00009">
    <property type="entry name" value="GTP_EFTU"/>
    <property type="match status" value="1"/>
</dbReference>
<dbReference type="GO" id="GO:0005739">
    <property type="term" value="C:mitochondrion"/>
    <property type="evidence" value="ECO:0007669"/>
    <property type="project" value="TreeGrafter"/>
</dbReference>
<dbReference type="GO" id="GO:0003746">
    <property type="term" value="F:translation elongation factor activity"/>
    <property type="evidence" value="ECO:0007669"/>
    <property type="project" value="TreeGrafter"/>
</dbReference>
<dbReference type="Gramene" id="TVU19229">
    <property type="protein sequence ID" value="TVU19229"/>
    <property type="gene ID" value="EJB05_35367"/>
</dbReference>
<organism evidence="2 3">
    <name type="scientific">Eragrostis curvula</name>
    <name type="common">weeping love grass</name>
    <dbReference type="NCBI Taxonomy" id="38414"/>
    <lineage>
        <taxon>Eukaryota</taxon>
        <taxon>Viridiplantae</taxon>
        <taxon>Streptophyta</taxon>
        <taxon>Embryophyta</taxon>
        <taxon>Tracheophyta</taxon>
        <taxon>Spermatophyta</taxon>
        <taxon>Magnoliopsida</taxon>
        <taxon>Liliopsida</taxon>
        <taxon>Poales</taxon>
        <taxon>Poaceae</taxon>
        <taxon>PACMAD clade</taxon>
        <taxon>Chloridoideae</taxon>
        <taxon>Eragrostideae</taxon>
        <taxon>Eragrostidinae</taxon>
        <taxon>Eragrostis</taxon>
    </lineage>
</organism>
<dbReference type="GO" id="GO:0005525">
    <property type="term" value="F:GTP binding"/>
    <property type="evidence" value="ECO:0007669"/>
    <property type="project" value="InterPro"/>
</dbReference>